<sequence length="349" mass="39172">MLRPSMIIPNYSNQFLYPALYYILSSLEFPSIAEYRPTNPVKDRRFEQLDNSASTHTSSNRPRKMSRHPPFIEVEASRPEFDRNFTPVVTKTPNPSFKPGQGLNDLPCAGEFQPNDAKWRSINPEEQAGGDVYKMMISGITPRPIAFVSSMGSDGKANLAPMSYFAAVCHNPPTIMISVAAGKLTDGLKDTSHNIKETKEFCVSIISEPFLEAANFTSIDAPYNVDEWALSGLTQRSSETVRPPHVAESAFTMECEVLHWYDLIGDKGKPTQAVVLGKIKRFQVKEFVLDPQDQMKILTEKLRPMSRLGGISYGRSTQMVEIPRPVWDQVKNTPEVKEALEQGPRKTEK</sequence>
<evidence type="ECO:0000313" key="8">
    <source>
        <dbReference type="Proteomes" id="UP000199727"/>
    </source>
</evidence>
<feature type="region of interest" description="Disordered" evidence="5">
    <location>
        <begin position="83"/>
        <end position="109"/>
    </location>
</feature>
<dbReference type="PANTHER" id="PTHR33798:SF5">
    <property type="entry name" value="FLAVIN REDUCTASE LIKE DOMAIN-CONTAINING PROTEIN"/>
    <property type="match status" value="1"/>
</dbReference>
<dbReference type="PANTHER" id="PTHR33798">
    <property type="entry name" value="FLAVOPROTEIN OXYGENASE"/>
    <property type="match status" value="1"/>
</dbReference>
<accession>A0A854QIC4</accession>
<comment type="similarity">
    <text evidence="4">Belongs to the flavoredoxin family.</text>
</comment>
<name>A0A854QIC4_CRYNE</name>
<dbReference type="OrthoDB" id="298012at2759"/>
<dbReference type="Proteomes" id="UP000199727">
    <property type="component" value="Unassembled WGS sequence"/>
</dbReference>
<evidence type="ECO:0000256" key="2">
    <source>
        <dbReference type="ARBA" id="ARBA00022630"/>
    </source>
</evidence>
<dbReference type="EMBL" id="AMKT01000027">
    <property type="protein sequence ID" value="OXG25623.1"/>
    <property type="molecule type" value="Genomic_DNA"/>
</dbReference>
<protein>
    <submittedName>
        <fullName evidence="7">Flavoprotein oxygenase</fullName>
    </submittedName>
</protein>
<feature type="compositionally biased region" description="Polar residues" evidence="5">
    <location>
        <begin position="49"/>
        <end position="60"/>
    </location>
</feature>
<dbReference type="InterPro" id="IPR012349">
    <property type="entry name" value="Split_barrel_FMN-bd"/>
</dbReference>
<dbReference type="GO" id="GO:0010181">
    <property type="term" value="F:FMN binding"/>
    <property type="evidence" value="ECO:0007669"/>
    <property type="project" value="InterPro"/>
</dbReference>
<reference evidence="7 8" key="1">
    <citation type="submission" date="2017-06" db="EMBL/GenBank/DDBJ databases">
        <title>Global population genomics of the pathogenic fungus Cryptococcus neoformans var. grubii.</title>
        <authorList>
            <person name="Cuomo C."/>
            <person name="Litvintseva A."/>
            <person name="Chen Y."/>
            <person name="Young S."/>
            <person name="Zeng Q."/>
            <person name="Chapman S."/>
            <person name="Gujja S."/>
            <person name="Saif S."/>
            <person name="Birren B."/>
        </authorList>
    </citation>
    <scope>NUCLEOTIDE SEQUENCE [LARGE SCALE GENOMIC DNA]</scope>
    <source>
        <strain evidence="7 8">Tu259-1</strain>
    </source>
</reference>
<evidence type="ECO:0000256" key="4">
    <source>
        <dbReference type="ARBA" id="ARBA00038054"/>
    </source>
</evidence>
<proteinExistence type="inferred from homology"/>
<keyword evidence="2" id="KW-0285">Flavoprotein</keyword>
<evidence type="ECO:0000256" key="1">
    <source>
        <dbReference type="ARBA" id="ARBA00001917"/>
    </source>
</evidence>
<dbReference type="Gene3D" id="2.30.110.10">
    <property type="entry name" value="Electron Transport, Fmn-binding Protein, Chain A"/>
    <property type="match status" value="1"/>
</dbReference>
<dbReference type="InterPro" id="IPR002563">
    <property type="entry name" value="Flavin_Rdtase-like_dom"/>
</dbReference>
<dbReference type="SMART" id="SM00903">
    <property type="entry name" value="Flavin_Reduct"/>
    <property type="match status" value="1"/>
</dbReference>
<gene>
    <name evidence="7" type="ORF">C361_01582</name>
</gene>
<evidence type="ECO:0000259" key="6">
    <source>
        <dbReference type="SMART" id="SM00903"/>
    </source>
</evidence>
<evidence type="ECO:0000256" key="5">
    <source>
        <dbReference type="SAM" id="MobiDB-lite"/>
    </source>
</evidence>
<organism evidence="7 8">
    <name type="scientific">Cryptococcus neoformans Tu259-1</name>
    <dbReference type="NCBI Taxonomy" id="1230072"/>
    <lineage>
        <taxon>Eukaryota</taxon>
        <taxon>Fungi</taxon>
        <taxon>Dikarya</taxon>
        <taxon>Basidiomycota</taxon>
        <taxon>Agaricomycotina</taxon>
        <taxon>Tremellomycetes</taxon>
        <taxon>Tremellales</taxon>
        <taxon>Cryptococcaceae</taxon>
        <taxon>Cryptococcus</taxon>
        <taxon>Cryptococcus neoformans species complex</taxon>
    </lineage>
</organism>
<dbReference type="Pfam" id="PF01613">
    <property type="entry name" value="Flavin_Reduct"/>
    <property type="match status" value="1"/>
</dbReference>
<comment type="caution">
    <text evidence="7">The sequence shown here is derived from an EMBL/GenBank/DDBJ whole genome shotgun (WGS) entry which is preliminary data.</text>
</comment>
<comment type="cofactor">
    <cofactor evidence="1">
        <name>FMN</name>
        <dbReference type="ChEBI" id="CHEBI:58210"/>
    </cofactor>
</comment>
<keyword evidence="3" id="KW-0288">FMN</keyword>
<dbReference type="SUPFAM" id="SSF50475">
    <property type="entry name" value="FMN-binding split barrel"/>
    <property type="match status" value="1"/>
</dbReference>
<dbReference type="AlphaFoldDB" id="A0A854QIC4"/>
<feature type="region of interest" description="Disordered" evidence="5">
    <location>
        <begin position="43"/>
        <end position="68"/>
    </location>
</feature>
<evidence type="ECO:0000313" key="7">
    <source>
        <dbReference type="EMBL" id="OXG25623.1"/>
    </source>
</evidence>
<feature type="domain" description="Flavin reductase like" evidence="6">
    <location>
        <begin position="138"/>
        <end position="289"/>
    </location>
</feature>
<evidence type="ECO:0000256" key="3">
    <source>
        <dbReference type="ARBA" id="ARBA00022643"/>
    </source>
</evidence>